<feature type="region of interest" description="Disordered" evidence="1">
    <location>
        <begin position="173"/>
        <end position="194"/>
    </location>
</feature>
<name>A0A229VVF2_9BIFI</name>
<evidence type="ECO:0000256" key="2">
    <source>
        <dbReference type="SAM" id="Phobius"/>
    </source>
</evidence>
<sequence>MSKRAGESANGRGNARDVEPAVLESPHQSRIRVTASPRGEAGLQIRAHMRNCIIRLKEHADERFSDEGSGTVAGVGLILMVGVLLGAILALGNVLHCKTVAGTAADSAALAGATALYESAGDPCAVAKRLAKKNHATLETCRTLDEDVIVTVRVKTRIPLVADVRTAARAGPKDCVTGNPTTQATASSGSEKNF</sequence>
<keyword evidence="2" id="KW-0812">Transmembrane</keyword>
<gene>
    <name evidence="4" type="ORF">Tam10B_2146</name>
</gene>
<comment type="caution">
    <text evidence="4">The sequence shown here is derived from an EMBL/GenBank/DDBJ whole genome shotgun (WGS) entry which is preliminary data.</text>
</comment>
<keyword evidence="5" id="KW-1185">Reference proteome</keyword>
<feature type="domain" description="Putative Flp pilus-assembly TadG-like N-terminal" evidence="3">
    <location>
        <begin position="68"/>
        <end position="115"/>
    </location>
</feature>
<evidence type="ECO:0000259" key="3">
    <source>
        <dbReference type="Pfam" id="PF13400"/>
    </source>
</evidence>
<dbReference type="NCBIfam" id="TIGR03816">
    <property type="entry name" value="tadE_like_DECH"/>
    <property type="match status" value="1"/>
</dbReference>
<feature type="transmembrane region" description="Helical" evidence="2">
    <location>
        <begin position="72"/>
        <end position="91"/>
    </location>
</feature>
<evidence type="ECO:0000256" key="1">
    <source>
        <dbReference type="SAM" id="MobiDB-lite"/>
    </source>
</evidence>
<keyword evidence="2" id="KW-1133">Transmembrane helix</keyword>
<dbReference type="Proteomes" id="UP000215433">
    <property type="component" value="Unassembled WGS sequence"/>
</dbReference>
<dbReference type="EMBL" id="NEWD01000037">
    <property type="protein sequence ID" value="OXM99602.1"/>
    <property type="molecule type" value="Genomic_DNA"/>
</dbReference>
<dbReference type="InterPro" id="IPR021202">
    <property type="entry name" value="Rv3654c-like"/>
</dbReference>
<organism evidence="4 5">
    <name type="scientific">Bifidobacterium vansinderenii</name>
    <dbReference type="NCBI Taxonomy" id="1984871"/>
    <lineage>
        <taxon>Bacteria</taxon>
        <taxon>Bacillati</taxon>
        <taxon>Actinomycetota</taxon>
        <taxon>Actinomycetes</taxon>
        <taxon>Bifidobacteriales</taxon>
        <taxon>Bifidobacteriaceae</taxon>
        <taxon>Bifidobacterium</taxon>
    </lineage>
</organism>
<evidence type="ECO:0000313" key="4">
    <source>
        <dbReference type="EMBL" id="OXM99602.1"/>
    </source>
</evidence>
<feature type="region of interest" description="Disordered" evidence="1">
    <location>
        <begin position="1"/>
        <end position="37"/>
    </location>
</feature>
<dbReference type="Pfam" id="PF13400">
    <property type="entry name" value="Tad"/>
    <property type="match status" value="1"/>
</dbReference>
<reference evidence="4 5" key="1">
    <citation type="submission" date="2017-05" db="EMBL/GenBank/DDBJ databases">
        <title>Bifidobacterium vansinderenii sp. nov.</title>
        <authorList>
            <person name="Lugli G.A."/>
            <person name="Duranti S."/>
            <person name="Mangifesta M."/>
        </authorList>
    </citation>
    <scope>NUCLEOTIDE SEQUENCE [LARGE SCALE GENOMIC DNA]</scope>
    <source>
        <strain evidence="4 5">Tam10B</strain>
    </source>
</reference>
<accession>A0A229VVF2</accession>
<keyword evidence="2" id="KW-0472">Membrane</keyword>
<proteinExistence type="predicted"/>
<protein>
    <submittedName>
        <fullName evidence="4">Pilus biosynthesis protein TadE</fullName>
    </submittedName>
</protein>
<dbReference type="InterPro" id="IPR028087">
    <property type="entry name" value="Tad_N"/>
</dbReference>
<evidence type="ECO:0000313" key="5">
    <source>
        <dbReference type="Proteomes" id="UP000215433"/>
    </source>
</evidence>
<feature type="compositionally biased region" description="Polar residues" evidence="1">
    <location>
        <begin position="178"/>
        <end position="194"/>
    </location>
</feature>
<dbReference type="AlphaFoldDB" id="A0A229VVF2"/>